<sequence length="120" mass="13317">MKDNKTKIDNARTLGFVGGITFACAVNTVIMLPAIALRLGTKGKRNLHRGHYCHHQTHEAAGPVHFLAEQHAQQVKDEHELLADIRADLDEIKEKLDKPVAPEPPKPDPEKDKGPEPPRP</sequence>
<name>A0A0R2LRA7_9LACO</name>
<dbReference type="RefSeq" id="WP_017867369.1">
    <property type="nucleotide sequence ID" value="NZ_BJYB01000010.1"/>
</dbReference>
<dbReference type="OrthoDB" id="10004457at2"/>
<gene>
    <name evidence="3" type="ORF">IV66_GL001768</name>
</gene>
<reference evidence="3 4" key="1">
    <citation type="journal article" date="2015" name="Genome Announc.">
        <title>Expanding the biotechnology potential of lactobacilli through comparative genomics of 213 strains and associated genera.</title>
        <authorList>
            <person name="Sun Z."/>
            <person name="Harris H.M."/>
            <person name="McCann A."/>
            <person name="Guo C."/>
            <person name="Argimon S."/>
            <person name="Zhang W."/>
            <person name="Yang X."/>
            <person name="Jeffery I.B."/>
            <person name="Cooney J.C."/>
            <person name="Kagawa T.F."/>
            <person name="Liu W."/>
            <person name="Song Y."/>
            <person name="Salvetti E."/>
            <person name="Wrobel A."/>
            <person name="Rasinkangas P."/>
            <person name="Parkhill J."/>
            <person name="Rea M.C."/>
            <person name="O'Sullivan O."/>
            <person name="Ritari J."/>
            <person name="Douillard F.P."/>
            <person name="Paul Ross R."/>
            <person name="Yang R."/>
            <person name="Briner A.E."/>
            <person name="Felis G.E."/>
            <person name="de Vos W.M."/>
            <person name="Barrangou R."/>
            <person name="Klaenhammer T.R."/>
            <person name="Caufield P.W."/>
            <person name="Cui Y."/>
            <person name="Zhang H."/>
            <person name="O'Toole P.W."/>
        </authorList>
    </citation>
    <scope>NUCLEOTIDE SEQUENCE [LARGE SCALE GENOMIC DNA]</scope>
    <source>
        <strain evidence="3 4">NBRC 103219</strain>
    </source>
</reference>
<evidence type="ECO:0000313" key="4">
    <source>
        <dbReference type="Proteomes" id="UP000051886"/>
    </source>
</evidence>
<feature type="region of interest" description="Disordered" evidence="1">
    <location>
        <begin position="92"/>
        <end position="120"/>
    </location>
</feature>
<keyword evidence="2" id="KW-0812">Transmembrane</keyword>
<dbReference type="Proteomes" id="UP000051886">
    <property type="component" value="Unassembled WGS sequence"/>
</dbReference>
<comment type="caution">
    <text evidence="3">The sequence shown here is derived from an EMBL/GenBank/DDBJ whole genome shotgun (WGS) entry which is preliminary data.</text>
</comment>
<dbReference type="PROSITE" id="PS51257">
    <property type="entry name" value="PROKAR_LIPOPROTEIN"/>
    <property type="match status" value="1"/>
</dbReference>
<keyword evidence="2" id="KW-0472">Membrane</keyword>
<keyword evidence="2" id="KW-1133">Transmembrane helix</keyword>
<dbReference type="EMBL" id="JQCN01000004">
    <property type="protein sequence ID" value="KRO02098.1"/>
    <property type="molecule type" value="Genomic_DNA"/>
</dbReference>
<evidence type="ECO:0000313" key="3">
    <source>
        <dbReference type="EMBL" id="KRO02098.1"/>
    </source>
</evidence>
<accession>A0A0R2LRA7</accession>
<dbReference type="PATRIC" id="fig|449659.4.peg.1807"/>
<proteinExistence type="predicted"/>
<protein>
    <submittedName>
        <fullName evidence="3">Uncharacterized protein</fullName>
    </submittedName>
</protein>
<evidence type="ECO:0000256" key="2">
    <source>
        <dbReference type="SAM" id="Phobius"/>
    </source>
</evidence>
<feature type="transmembrane region" description="Helical" evidence="2">
    <location>
        <begin position="20"/>
        <end position="39"/>
    </location>
</feature>
<organism evidence="3 4">
    <name type="scientific">Ligilactobacillus pobuzihii</name>
    <dbReference type="NCBI Taxonomy" id="449659"/>
    <lineage>
        <taxon>Bacteria</taxon>
        <taxon>Bacillati</taxon>
        <taxon>Bacillota</taxon>
        <taxon>Bacilli</taxon>
        <taxon>Lactobacillales</taxon>
        <taxon>Lactobacillaceae</taxon>
        <taxon>Ligilactobacillus</taxon>
    </lineage>
</organism>
<keyword evidence="4" id="KW-1185">Reference proteome</keyword>
<evidence type="ECO:0000256" key="1">
    <source>
        <dbReference type="SAM" id="MobiDB-lite"/>
    </source>
</evidence>
<dbReference type="AlphaFoldDB" id="A0A0R2LRA7"/>